<dbReference type="AlphaFoldDB" id="A0AB40CD58"/>
<dbReference type="GO" id="GO:0032259">
    <property type="term" value="P:methylation"/>
    <property type="evidence" value="ECO:0007669"/>
    <property type="project" value="UniProtKB-KW"/>
</dbReference>
<evidence type="ECO:0000259" key="4">
    <source>
        <dbReference type="Pfam" id="PF00891"/>
    </source>
</evidence>
<evidence type="ECO:0000313" key="6">
    <source>
        <dbReference type="RefSeq" id="XP_039137319.1"/>
    </source>
</evidence>
<dbReference type="GO" id="GO:0008171">
    <property type="term" value="F:O-methyltransferase activity"/>
    <property type="evidence" value="ECO:0007669"/>
    <property type="project" value="InterPro"/>
</dbReference>
<dbReference type="GeneID" id="120274842"/>
<keyword evidence="2" id="KW-0808">Transferase</keyword>
<evidence type="ECO:0000256" key="2">
    <source>
        <dbReference type="ARBA" id="ARBA00022679"/>
    </source>
</evidence>
<gene>
    <name evidence="6" type="primary">LOC120274842</name>
</gene>
<evidence type="ECO:0000313" key="5">
    <source>
        <dbReference type="Proteomes" id="UP001515500"/>
    </source>
</evidence>
<dbReference type="RefSeq" id="XP_039137319.1">
    <property type="nucleotide sequence ID" value="XM_039281385.1"/>
</dbReference>
<feature type="domain" description="O-methyltransferase C-terminal" evidence="4">
    <location>
        <begin position="14"/>
        <end position="76"/>
    </location>
</feature>
<reference evidence="6" key="1">
    <citation type="submission" date="2025-08" db="UniProtKB">
        <authorList>
            <consortium name="RefSeq"/>
        </authorList>
    </citation>
    <scope>IDENTIFICATION</scope>
</reference>
<keyword evidence="3" id="KW-0949">S-adenosyl-L-methionine</keyword>
<dbReference type="Gene3D" id="3.40.50.150">
    <property type="entry name" value="Vaccinia Virus protein VP39"/>
    <property type="match status" value="1"/>
</dbReference>
<dbReference type="InterPro" id="IPR016461">
    <property type="entry name" value="COMT-like"/>
</dbReference>
<dbReference type="InterPro" id="IPR001077">
    <property type="entry name" value="COMT_C"/>
</dbReference>
<sequence>MNLKYVVLEGTIPSHGETVFEYHGKDPRFNEVFSKGMFNQTTMLMKMILSQYKGFDSLKVLVDVGGGFGANLAIILSNCDCLHAGVEFVGGDMFESVPSGDVIFLEWILHDGIEHCVKILKNCPKALPDNGKVVVVEIIVPEYPEVNDETSRSFIVDLIMLANNLGGKERTMKEFECLAKDTGFSTFKAYYLWLLDYRILQLGGTCYKGWSL</sequence>
<protein>
    <submittedName>
        <fullName evidence="6">Caffeic acid 3-O-methyltransferase-like</fullName>
    </submittedName>
</protein>
<keyword evidence="5" id="KW-1185">Reference proteome</keyword>
<accession>A0AB40CD58</accession>
<dbReference type="InterPro" id="IPR036388">
    <property type="entry name" value="WH-like_DNA-bd_sf"/>
</dbReference>
<keyword evidence="1" id="KW-0489">Methyltransferase</keyword>
<dbReference type="SUPFAM" id="SSF53335">
    <property type="entry name" value="S-adenosyl-L-methionine-dependent methyltransferases"/>
    <property type="match status" value="1"/>
</dbReference>
<dbReference type="Gene3D" id="1.10.10.10">
    <property type="entry name" value="Winged helix-like DNA-binding domain superfamily/Winged helix DNA-binding domain"/>
    <property type="match status" value="1"/>
</dbReference>
<dbReference type="Pfam" id="PF00891">
    <property type="entry name" value="Methyltransf_2"/>
    <property type="match status" value="2"/>
</dbReference>
<proteinExistence type="predicted"/>
<name>A0AB40CD58_DIOCR</name>
<dbReference type="PANTHER" id="PTHR11746">
    <property type="entry name" value="O-METHYLTRANSFERASE"/>
    <property type="match status" value="1"/>
</dbReference>
<evidence type="ECO:0000256" key="3">
    <source>
        <dbReference type="ARBA" id="ARBA00022691"/>
    </source>
</evidence>
<dbReference type="Proteomes" id="UP001515500">
    <property type="component" value="Chromosome 2"/>
</dbReference>
<dbReference type="PROSITE" id="PS51683">
    <property type="entry name" value="SAM_OMT_II"/>
    <property type="match status" value="1"/>
</dbReference>
<dbReference type="InterPro" id="IPR029063">
    <property type="entry name" value="SAM-dependent_MTases_sf"/>
</dbReference>
<evidence type="ECO:0000256" key="1">
    <source>
        <dbReference type="ARBA" id="ARBA00022603"/>
    </source>
</evidence>
<feature type="domain" description="O-methyltransferase C-terminal" evidence="4">
    <location>
        <begin position="84"/>
        <end position="185"/>
    </location>
</feature>
<organism evidence="5 6">
    <name type="scientific">Dioscorea cayennensis subsp. rotundata</name>
    <name type="common">White Guinea yam</name>
    <name type="synonym">Dioscorea rotundata</name>
    <dbReference type="NCBI Taxonomy" id="55577"/>
    <lineage>
        <taxon>Eukaryota</taxon>
        <taxon>Viridiplantae</taxon>
        <taxon>Streptophyta</taxon>
        <taxon>Embryophyta</taxon>
        <taxon>Tracheophyta</taxon>
        <taxon>Spermatophyta</taxon>
        <taxon>Magnoliopsida</taxon>
        <taxon>Liliopsida</taxon>
        <taxon>Dioscoreales</taxon>
        <taxon>Dioscoreaceae</taxon>
        <taxon>Dioscorea</taxon>
    </lineage>
</organism>